<dbReference type="InParanoid" id="A0A165MTR4"/>
<proteinExistence type="predicted"/>
<reference evidence="1 2" key="1">
    <citation type="journal article" date="2016" name="Mol. Biol. Evol.">
        <title>Comparative Genomics of Early-Diverging Mushroom-Forming Fungi Provides Insights into the Origins of Lignocellulose Decay Capabilities.</title>
        <authorList>
            <person name="Nagy L.G."/>
            <person name="Riley R."/>
            <person name="Tritt A."/>
            <person name="Adam C."/>
            <person name="Daum C."/>
            <person name="Floudas D."/>
            <person name="Sun H."/>
            <person name="Yadav J.S."/>
            <person name="Pangilinan J."/>
            <person name="Larsson K.H."/>
            <person name="Matsuura K."/>
            <person name="Barry K."/>
            <person name="Labutti K."/>
            <person name="Kuo R."/>
            <person name="Ohm R.A."/>
            <person name="Bhattacharya S.S."/>
            <person name="Shirouzu T."/>
            <person name="Yoshinaga Y."/>
            <person name="Martin F.M."/>
            <person name="Grigoriev I.V."/>
            <person name="Hibbett D.S."/>
        </authorList>
    </citation>
    <scope>NUCLEOTIDE SEQUENCE [LARGE SCALE GENOMIC DNA]</scope>
    <source>
        <strain evidence="1 2">HHB14362 ss-1</strain>
    </source>
</reference>
<sequence>MIRYKVTCSTRRNRPWLRDQYVLRLWSDRSFVHGSLLMRERPLCLCGGRELIPAMTRARLFLRVAAISPSPPSSRSLARAYLGFGCGRIVAAVSLLPPTIRLLSSMWSQRTSRKVWSMWNLPSAESHRIFLNMGYGCHLRTRIQGVSLWTRIQGVPYGLVFRVA</sequence>
<gene>
    <name evidence="1" type="ORF">NEOLEDRAFT_118316</name>
</gene>
<evidence type="ECO:0000313" key="1">
    <source>
        <dbReference type="EMBL" id="KZT18764.1"/>
    </source>
</evidence>
<keyword evidence="2" id="KW-1185">Reference proteome</keyword>
<dbReference type="AlphaFoldDB" id="A0A165MTR4"/>
<dbReference type="Proteomes" id="UP000076761">
    <property type="component" value="Unassembled WGS sequence"/>
</dbReference>
<organism evidence="1 2">
    <name type="scientific">Neolentinus lepideus HHB14362 ss-1</name>
    <dbReference type="NCBI Taxonomy" id="1314782"/>
    <lineage>
        <taxon>Eukaryota</taxon>
        <taxon>Fungi</taxon>
        <taxon>Dikarya</taxon>
        <taxon>Basidiomycota</taxon>
        <taxon>Agaricomycotina</taxon>
        <taxon>Agaricomycetes</taxon>
        <taxon>Gloeophyllales</taxon>
        <taxon>Gloeophyllaceae</taxon>
        <taxon>Neolentinus</taxon>
    </lineage>
</organism>
<name>A0A165MTR4_9AGAM</name>
<evidence type="ECO:0000313" key="2">
    <source>
        <dbReference type="Proteomes" id="UP000076761"/>
    </source>
</evidence>
<dbReference type="EMBL" id="KV425662">
    <property type="protein sequence ID" value="KZT18764.1"/>
    <property type="molecule type" value="Genomic_DNA"/>
</dbReference>
<protein>
    <submittedName>
        <fullName evidence="1">Uncharacterized protein</fullName>
    </submittedName>
</protein>
<accession>A0A165MTR4</accession>